<proteinExistence type="predicted"/>
<sequence>MAGAREALIDSLLVASRRQRRNRTTFSAPQLSELEALFQKTHYPSFYLREQLSRRISLSEARVQVWFQNRRAKWRKQQRGLQLPSQSVLRRADTIWAPLPLRPPPAVATRLVPPQQRTQSAISNVNGPAAPERCAIAPATHCGTAAPSGTPAMAGVTDKSEPLCPCLTLQASPASWSRLQRLEAVACPNQLQPYLAAFAARQEHVAKQRLASPVQ</sequence>
<protein>
    <submittedName>
        <fullName evidence="1">Uncharacterized protein</fullName>
    </submittedName>
</protein>
<gene>
    <name evidence="1" type="ORF">HPB50_016585</name>
</gene>
<accession>A0ACB7SBZ7</accession>
<evidence type="ECO:0000313" key="1">
    <source>
        <dbReference type="EMBL" id="KAH6930667.1"/>
    </source>
</evidence>
<keyword evidence="2" id="KW-1185">Reference proteome</keyword>
<dbReference type="EMBL" id="CM023485">
    <property type="protein sequence ID" value="KAH6930667.1"/>
    <property type="molecule type" value="Genomic_DNA"/>
</dbReference>
<organism evidence="1 2">
    <name type="scientific">Hyalomma asiaticum</name>
    <name type="common">Tick</name>
    <dbReference type="NCBI Taxonomy" id="266040"/>
    <lineage>
        <taxon>Eukaryota</taxon>
        <taxon>Metazoa</taxon>
        <taxon>Ecdysozoa</taxon>
        <taxon>Arthropoda</taxon>
        <taxon>Chelicerata</taxon>
        <taxon>Arachnida</taxon>
        <taxon>Acari</taxon>
        <taxon>Parasitiformes</taxon>
        <taxon>Ixodida</taxon>
        <taxon>Ixodoidea</taxon>
        <taxon>Ixodidae</taxon>
        <taxon>Hyalomminae</taxon>
        <taxon>Hyalomma</taxon>
    </lineage>
</organism>
<evidence type="ECO:0000313" key="2">
    <source>
        <dbReference type="Proteomes" id="UP000821845"/>
    </source>
</evidence>
<dbReference type="Proteomes" id="UP000821845">
    <property type="component" value="Chromosome 5"/>
</dbReference>
<comment type="caution">
    <text evidence="1">The sequence shown here is derived from an EMBL/GenBank/DDBJ whole genome shotgun (WGS) entry which is preliminary data.</text>
</comment>
<reference evidence="1" key="1">
    <citation type="submission" date="2020-05" db="EMBL/GenBank/DDBJ databases">
        <title>Large-scale comparative analyses of tick genomes elucidate their genetic diversity and vector capacities.</title>
        <authorList>
            <person name="Jia N."/>
            <person name="Wang J."/>
            <person name="Shi W."/>
            <person name="Du L."/>
            <person name="Sun Y."/>
            <person name="Zhan W."/>
            <person name="Jiang J."/>
            <person name="Wang Q."/>
            <person name="Zhang B."/>
            <person name="Ji P."/>
            <person name="Sakyi L.B."/>
            <person name="Cui X."/>
            <person name="Yuan T."/>
            <person name="Jiang B."/>
            <person name="Yang W."/>
            <person name="Lam T.T.-Y."/>
            <person name="Chang Q."/>
            <person name="Ding S."/>
            <person name="Wang X."/>
            <person name="Zhu J."/>
            <person name="Ruan X."/>
            <person name="Zhao L."/>
            <person name="Wei J."/>
            <person name="Que T."/>
            <person name="Du C."/>
            <person name="Cheng J."/>
            <person name="Dai P."/>
            <person name="Han X."/>
            <person name="Huang E."/>
            <person name="Gao Y."/>
            <person name="Liu J."/>
            <person name="Shao H."/>
            <person name="Ye R."/>
            <person name="Li L."/>
            <person name="Wei W."/>
            <person name="Wang X."/>
            <person name="Wang C."/>
            <person name="Yang T."/>
            <person name="Huo Q."/>
            <person name="Li W."/>
            <person name="Guo W."/>
            <person name="Chen H."/>
            <person name="Zhou L."/>
            <person name="Ni X."/>
            <person name="Tian J."/>
            <person name="Zhou Y."/>
            <person name="Sheng Y."/>
            <person name="Liu T."/>
            <person name="Pan Y."/>
            <person name="Xia L."/>
            <person name="Li J."/>
            <person name="Zhao F."/>
            <person name="Cao W."/>
        </authorList>
    </citation>
    <scope>NUCLEOTIDE SEQUENCE</scope>
    <source>
        <strain evidence="1">Hyas-2018</strain>
    </source>
</reference>
<name>A0ACB7SBZ7_HYAAI</name>